<evidence type="ECO:0000256" key="1">
    <source>
        <dbReference type="SAM" id="MobiDB-lite"/>
    </source>
</evidence>
<organism evidence="2 3">
    <name type="scientific">Tritrichomonas musculus</name>
    <dbReference type="NCBI Taxonomy" id="1915356"/>
    <lineage>
        <taxon>Eukaryota</taxon>
        <taxon>Metamonada</taxon>
        <taxon>Parabasalia</taxon>
        <taxon>Tritrichomonadida</taxon>
        <taxon>Tritrichomonadidae</taxon>
        <taxon>Tritrichomonas</taxon>
    </lineage>
</organism>
<reference evidence="2 3" key="1">
    <citation type="submission" date="2024-04" db="EMBL/GenBank/DDBJ databases">
        <title>Tritrichomonas musculus Genome.</title>
        <authorList>
            <person name="Alves-Ferreira E."/>
            <person name="Grigg M."/>
            <person name="Lorenzi H."/>
            <person name="Galac M."/>
        </authorList>
    </citation>
    <scope>NUCLEOTIDE SEQUENCE [LARGE SCALE GENOMIC DNA]</scope>
    <source>
        <strain evidence="2 3">EAF2021</strain>
    </source>
</reference>
<dbReference type="Proteomes" id="UP001470230">
    <property type="component" value="Unassembled WGS sequence"/>
</dbReference>
<proteinExistence type="predicted"/>
<comment type="caution">
    <text evidence="2">The sequence shown here is derived from an EMBL/GenBank/DDBJ whole genome shotgun (WGS) entry which is preliminary data.</text>
</comment>
<gene>
    <name evidence="2" type="ORF">M9Y10_021824</name>
</gene>
<keyword evidence="3" id="KW-1185">Reference proteome</keyword>
<dbReference type="Gene3D" id="1.25.10.10">
    <property type="entry name" value="Leucine-rich Repeat Variant"/>
    <property type="match status" value="1"/>
</dbReference>
<dbReference type="InterPro" id="IPR011989">
    <property type="entry name" value="ARM-like"/>
</dbReference>
<evidence type="ECO:0000313" key="2">
    <source>
        <dbReference type="EMBL" id="KAK8893404.1"/>
    </source>
</evidence>
<dbReference type="SUPFAM" id="SSF48371">
    <property type="entry name" value="ARM repeat"/>
    <property type="match status" value="1"/>
</dbReference>
<sequence>MKIHGYHDYKKNFSNEESSNNNQEDEILQLFNDAVDDIYNSIEIQDEDLLSDSILHMTRLLRDDKNRNEFNKCLDTIDALKTILSKLLIFDFDSSLSKSTLEMISFLSSTNLLQKTEILYQEQYFLYIVNSAIMTKNPYSFIILSNFSLECERNAQKCLVFILPHNILNIFYQSAEDDSNQFDTTIQKQKEFYLLSVLSLLSSYCNYNVDENLAFEILSCIKDLIFINQNNTTLLTELFYALSRFRLSCQCCIRIANQINLFECFEKVRFELNPKFIVTIFQYYGDSIMQEYEIPELNIDKLINYASNNNKIISGTAIWLIWTYLNGNSKKSIQKFYTSQFFDLIKSVIIENERISNTENAILVLCILIEKADSTQIEFCATDEIINLIFDFEFIEYDDQQIVFHTILALNRILDYMSVKANYNFYNFLKSKLKESSHCELDDEYSQILIEKCSDIMNCFDE</sequence>
<protein>
    <submittedName>
        <fullName evidence="2">Uncharacterized protein</fullName>
    </submittedName>
</protein>
<name>A0ABR2KQS2_9EUKA</name>
<dbReference type="EMBL" id="JAPFFF010000003">
    <property type="protein sequence ID" value="KAK8893404.1"/>
    <property type="molecule type" value="Genomic_DNA"/>
</dbReference>
<accession>A0ABR2KQS2</accession>
<feature type="compositionally biased region" description="Basic and acidic residues" evidence="1">
    <location>
        <begin position="1"/>
        <end position="14"/>
    </location>
</feature>
<evidence type="ECO:0000313" key="3">
    <source>
        <dbReference type="Proteomes" id="UP001470230"/>
    </source>
</evidence>
<feature type="region of interest" description="Disordered" evidence="1">
    <location>
        <begin position="1"/>
        <end position="21"/>
    </location>
</feature>
<dbReference type="InterPro" id="IPR016024">
    <property type="entry name" value="ARM-type_fold"/>
</dbReference>